<dbReference type="PRINTS" id="PR00412">
    <property type="entry name" value="EPOXHYDRLASE"/>
</dbReference>
<reference evidence="3 6" key="2">
    <citation type="submission" date="2021-02" db="EMBL/GenBank/DDBJ databases">
        <title>Draft genome of the type strains Burkholderia anthina DSM16086.</title>
        <authorList>
            <person name="Hertel R."/>
            <person name="Meissner J."/>
            <person name="Poehlein A."/>
            <person name="Daniel R."/>
            <person name="Commichau F.M."/>
        </authorList>
    </citation>
    <scope>NUCLEOTIDE SEQUENCE [LARGE SCALE GENOMIC DNA]</scope>
    <source>
        <strain evidence="3 6">DSM 16086</strain>
    </source>
</reference>
<dbReference type="Gene3D" id="3.40.50.1820">
    <property type="entry name" value="alpha/beta hydrolase"/>
    <property type="match status" value="1"/>
</dbReference>
<evidence type="ECO:0000313" key="6">
    <source>
        <dbReference type="Proteomes" id="UP000755577"/>
    </source>
</evidence>
<dbReference type="Proteomes" id="UP000755577">
    <property type="component" value="Unassembled WGS sequence"/>
</dbReference>
<proteinExistence type="predicted"/>
<dbReference type="EMBL" id="JAFCIQ010000005">
    <property type="protein sequence ID" value="MBM2766725.1"/>
    <property type="molecule type" value="Genomic_DNA"/>
</dbReference>
<dbReference type="GeneID" id="56499288"/>
<evidence type="ECO:0000256" key="1">
    <source>
        <dbReference type="ARBA" id="ARBA00022801"/>
    </source>
</evidence>
<evidence type="ECO:0000259" key="2">
    <source>
        <dbReference type="Pfam" id="PF00561"/>
    </source>
</evidence>
<evidence type="ECO:0000313" key="4">
    <source>
        <dbReference type="EMBL" id="VVU48560.1"/>
    </source>
</evidence>
<dbReference type="InterPro" id="IPR000639">
    <property type="entry name" value="Epox_hydrolase-like"/>
</dbReference>
<sequence length="317" mass="35435">MKHHHIVTHGVSLHVVECGEGPAVLFCHGFPDTWRSWRRQMDAVSNAGYRAIALDTRGYGESSGPDDASEYTAFHIVGDLVAVLDALNCETATLVGHDFGAVAAWTAALIRPDRFSAVFGMSVPPFEFGGENFLADLRKNGQRDFYMFQQMRPEADNEWTNAKKTLPAAFYWTSAEAPKEGRWHPMDINRGLLRPAPSRLPSFVDSADFTVMVGQFERNGFHRPLNYYRALESYLSMTPAFAGCRIQIPSFFLVGDADGLNELHPVTPEVLRHVLTDLRGFIELPNVGHWPQLEAAEQTNAALLGFLDENNRQLNIK</sequence>
<evidence type="ECO:0000313" key="3">
    <source>
        <dbReference type="EMBL" id="MBM2766725.1"/>
    </source>
</evidence>
<dbReference type="AlphaFoldDB" id="A0A6P2G4I7"/>
<dbReference type="Proteomes" id="UP000494201">
    <property type="component" value="Unassembled WGS sequence"/>
</dbReference>
<dbReference type="InterPro" id="IPR029058">
    <property type="entry name" value="AB_hydrolase_fold"/>
</dbReference>
<organism evidence="4 5">
    <name type="scientific">Burkholderia anthina</name>
    <dbReference type="NCBI Taxonomy" id="179879"/>
    <lineage>
        <taxon>Bacteria</taxon>
        <taxon>Pseudomonadati</taxon>
        <taxon>Pseudomonadota</taxon>
        <taxon>Betaproteobacteria</taxon>
        <taxon>Burkholderiales</taxon>
        <taxon>Burkholderiaceae</taxon>
        <taxon>Burkholderia</taxon>
        <taxon>Burkholderia cepacia complex</taxon>
    </lineage>
</organism>
<name>A0A6P2G4I7_9BURK</name>
<accession>A0A6P2G4I7</accession>
<keyword evidence="1 4" id="KW-0378">Hydrolase</keyword>
<feature type="domain" description="AB hydrolase-1" evidence="2">
    <location>
        <begin position="22"/>
        <end position="295"/>
    </location>
</feature>
<dbReference type="EMBL" id="CABVLY010000003">
    <property type="protein sequence ID" value="VVU48560.1"/>
    <property type="molecule type" value="Genomic_DNA"/>
</dbReference>
<evidence type="ECO:0000313" key="5">
    <source>
        <dbReference type="Proteomes" id="UP000494201"/>
    </source>
</evidence>
<dbReference type="RefSeq" id="WP_096502633.1">
    <property type="nucleotide sequence ID" value="NZ_CABVLY010000003.1"/>
</dbReference>
<keyword evidence="6" id="KW-1185">Reference proteome</keyword>
<protein>
    <submittedName>
        <fullName evidence="4">Alpha/beta hydrolase</fullName>
    </submittedName>
</protein>
<gene>
    <name evidence="4" type="ORF">BAN20980_01259</name>
    <name evidence="3" type="ORF">JQK92_09840</name>
</gene>
<dbReference type="SUPFAM" id="SSF53474">
    <property type="entry name" value="alpha/beta-Hydrolases"/>
    <property type="match status" value="1"/>
</dbReference>
<dbReference type="PANTHER" id="PTHR43329">
    <property type="entry name" value="EPOXIDE HYDROLASE"/>
    <property type="match status" value="1"/>
</dbReference>
<dbReference type="GO" id="GO:0016787">
    <property type="term" value="F:hydrolase activity"/>
    <property type="evidence" value="ECO:0007669"/>
    <property type="project" value="UniProtKB-KW"/>
</dbReference>
<reference evidence="4 5" key="1">
    <citation type="submission" date="2019-09" db="EMBL/GenBank/DDBJ databases">
        <authorList>
            <person name="Depoorter E."/>
        </authorList>
    </citation>
    <scope>NUCLEOTIDE SEQUENCE [LARGE SCALE GENOMIC DNA]</scope>
    <source>
        <strain evidence="4">LMG 20980</strain>
    </source>
</reference>
<dbReference type="InterPro" id="IPR000073">
    <property type="entry name" value="AB_hydrolase_1"/>
</dbReference>
<dbReference type="Pfam" id="PF00561">
    <property type="entry name" value="Abhydrolase_1"/>
    <property type="match status" value="1"/>
</dbReference>